<feature type="region of interest" description="Disordered" evidence="1">
    <location>
        <begin position="1"/>
        <end position="55"/>
    </location>
</feature>
<proteinExistence type="predicted"/>
<sequence>MSNQGYYGNQQPQYPQQSYGPPQGNYGPPQPQMMYPPQGQYQQAPPPKQKKDRGCLAACHSLQSPATSPFEPQEYKSYPHLLSTSTTLNRASFNMSATPHREPSSSSSNNKMLDQHSGAVNKPKKCSNSTLTLKNGLLRTDVSARSELLQIAKRNSTESPLLRLPPELRNLIWEHVLGHHDIMINSGTWSSSRSEWLWSVQCTRSPLSKTGHRCWEMIEHTFELPLVCRQTYVEASPMIYTLNRFEFYQTRTFDHFIRNRVLGQRCLISCVTVPVGYFQHYLQHRRRPFCSKFPNIERIRVKYLAANLEIVVRRLFERPVEFEDHGLKSWIEDYVKHRECRHLEIEWY</sequence>
<feature type="domain" description="DUF7730" evidence="2">
    <location>
        <begin position="156"/>
        <end position="266"/>
    </location>
</feature>
<protein>
    <recommendedName>
        <fullName evidence="2">DUF7730 domain-containing protein</fullName>
    </recommendedName>
</protein>
<evidence type="ECO:0000259" key="2">
    <source>
        <dbReference type="Pfam" id="PF24864"/>
    </source>
</evidence>
<name>A0A9Q8Z9G1_CURCL</name>
<evidence type="ECO:0000256" key="1">
    <source>
        <dbReference type="SAM" id="MobiDB-lite"/>
    </source>
</evidence>
<dbReference type="Pfam" id="PF24864">
    <property type="entry name" value="DUF7730"/>
    <property type="match status" value="1"/>
</dbReference>
<dbReference type="OrthoDB" id="5413827at2759"/>
<organism evidence="3 4">
    <name type="scientific">Curvularia clavata</name>
    <dbReference type="NCBI Taxonomy" id="95742"/>
    <lineage>
        <taxon>Eukaryota</taxon>
        <taxon>Fungi</taxon>
        <taxon>Dikarya</taxon>
        <taxon>Ascomycota</taxon>
        <taxon>Pezizomycotina</taxon>
        <taxon>Dothideomycetes</taxon>
        <taxon>Pleosporomycetidae</taxon>
        <taxon>Pleosporales</taxon>
        <taxon>Pleosporineae</taxon>
        <taxon>Pleosporaceae</taxon>
        <taxon>Curvularia</taxon>
    </lineage>
</organism>
<dbReference type="Proteomes" id="UP001056012">
    <property type="component" value="Chromosome 3"/>
</dbReference>
<dbReference type="PANTHER" id="PTHR38790:SF4">
    <property type="entry name" value="2EXR DOMAIN-CONTAINING PROTEIN"/>
    <property type="match status" value="1"/>
</dbReference>
<evidence type="ECO:0000313" key="3">
    <source>
        <dbReference type="EMBL" id="USP77329.1"/>
    </source>
</evidence>
<dbReference type="VEuPathDB" id="FungiDB:yc1106_04603"/>
<reference evidence="3" key="1">
    <citation type="submission" date="2021-12" db="EMBL/GenBank/DDBJ databases">
        <title>Curvularia clavata genome.</title>
        <authorList>
            <person name="Cao Y."/>
        </authorList>
    </citation>
    <scope>NUCLEOTIDE SEQUENCE</scope>
    <source>
        <strain evidence="3">Yc1106</strain>
    </source>
</reference>
<accession>A0A9Q8Z9G1</accession>
<dbReference type="PANTHER" id="PTHR38790">
    <property type="entry name" value="2EXR DOMAIN-CONTAINING PROTEIN-RELATED"/>
    <property type="match status" value="1"/>
</dbReference>
<keyword evidence="4" id="KW-1185">Reference proteome</keyword>
<dbReference type="EMBL" id="CP089276">
    <property type="protein sequence ID" value="USP77329.1"/>
    <property type="molecule type" value="Genomic_DNA"/>
</dbReference>
<gene>
    <name evidence="3" type="ORF">yc1106_04603</name>
</gene>
<feature type="compositionally biased region" description="Low complexity" evidence="1">
    <location>
        <begin position="1"/>
        <end position="43"/>
    </location>
</feature>
<dbReference type="AlphaFoldDB" id="A0A9Q8Z9G1"/>
<feature type="region of interest" description="Disordered" evidence="1">
    <location>
        <begin position="95"/>
        <end position="127"/>
    </location>
</feature>
<evidence type="ECO:0000313" key="4">
    <source>
        <dbReference type="Proteomes" id="UP001056012"/>
    </source>
</evidence>
<dbReference type="InterPro" id="IPR056632">
    <property type="entry name" value="DUF7730"/>
</dbReference>